<evidence type="ECO:0000313" key="1">
    <source>
        <dbReference type="EMBL" id="TPP62934.1"/>
    </source>
</evidence>
<reference evidence="1 2" key="1">
    <citation type="submission" date="2019-04" db="EMBL/GenBank/DDBJ databases">
        <title>Annotation for the trematode Fasciola gigantica.</title>
        <authorList>
            <person name="Choi Y.-J."/>
        </authorList>
    </citation>
    <scope>NUCLEOTIDE SEQUENCE [LARGE SCALE GENOMIC DNA]</scope>
    <source>
        <strain evidence="1">Uganda_cow_1</strain>
    </source>
</reference>
<name>A0A504YNP4_FASGI</name>
<gene>
    <name evidence="1" type="ORF">FGIG_09284</name>
</gene>
<keyword evidence="2" id="KW-1185">Reference proteome</keyword>
<accession>A0A504YNP4</accession>
<protein>
    <submittedName>
        <fullName evidence="1">Uncharacterized protein</fullName>
    </submittedName>
</protein>
<proteinExistence type="predicted"/>
<evidence type="ECO:0000313" key="2">
    <source>
        <dbReference type="Proteomes" id="UP000316759"/>
    </source>
</evidence>
<dbReference type="EMBL" id="SUNJ01006285">
    <property type="protein sequence ID" value="TPP62934.1"/>
    <property type="molecule type" value="Genomic_DNA"/>
</dbReference>
<sequence>MPLARSRYLSTVTCVTRNQPVSVAPRRTIRRTDQNALRPPAIRPTHETVVTITPTTSNAPHRQSSPKLDISSDIARLVINDSVASAVLPACNHRVDPRRRSISADSVRVSGPIPSSVTEHDQTNYVNDLERPTTASDSPATHVILNVIKKRLDTLLEQQTRHNLVSAILCRDFVCLHLHEADQYVGFNNVKVCIYTDLSFGTIDCTTTSKR</sequence>
<organism evidence="1 2">
    <name type="scientific">Fasciola gigantica</name>
    <name type="common">Giant liver fluke</name>
    <dbReference type="NCBI Taxonomy" id="46835"/>
    <lineage>
        <taxon>Eukaryota</taxon>
        <taxon>Metazoa</taxon>
        <taxon>Spiralia</taxon>
        <taxon>Lophotrochozoa</taxon>
        <taxon>Platyhelminthes</taxon>
        <taxon>Trematoda</taxon>
        <taxon>Digenea</taxon>
        <taxon>Plagiorchiida</taxon>
        <taxon>Echinostomata</taxon>
        <taxon>Echinostomatoidea</taxon>
        <taxon>Fasciolidae</taxon>
        <taxon>Fasciola</taxon>
    </lineage>
</organism>
<comment type="caution">
    <text evidence="1">The sequence shown here is derived from an EMBL/GenBank/DDBJ whole genome shotgun (WGS) entry which is preliminary data.</text>
</comment>
<dbReference type="Proteomes" id="UP000316759">
    <property type="component" value="Unassembled WGS sequence"/>
</dbReference>
<dbReference type="AlphaFoldDB" id="A0A504YNP4"/>